<comment type="similarity">
    <text evidence="2 18">Belongs to the cation transport ATPase (P-type) (TC 3.A.3) family. Type IV subfamily.</text>
</comment>
<keyword evidence="4" id="KW-0597">Phosphoprotein</keyword>
<dbReference type="InterPro" id="IPR044492">
    <property type="entry name" value="P_typ_ATPase_HD_dom"/>
</dbReference>
<feature type="binding site" evidence="16">
    <location>
        <position position="827"/>
    </location>
    <ligand>
        <name>ATP</name>
        <dbReference type="ChEBI" id="CHEBI:30616"/>
    </ligand>
</feature>
<dbReference type="Gene3D" id="3.40.1110.10">
    <property type="entry name" value="Calcium-transporting ATPase, cytoplasmic domain N"/>
    <property type="match status" value="1"/>
</dbReference>
<proteinExistence type="inferred from homology"/>
<feature type="compositionally biased region" description="Acidic residues" evidence="19">
    <location>
        <begin position="14"/>
        <end position="23"/>
    </location>
</feature>
<dbReference type="CDD" id="cd02073">
    <property type="entry name" value="P-type_ATPase_APLT_Dnf-like"/>
    <property type="match status" value="1"/>
</dbReference>
<keyword evidence="3" id="KW-0813">Transport</keyword>
<dbReference type="EC" id="7.6.2.1" evidence="18"/>
<evidence type="ECO:0000256" key="14">
    <source>
        <dbReference type="ARBA" id="ARBA00049128"/>
    </source>
</evidence>
<feature type="binding site" evidence="16">
    <location>
        <position position="804"/>
    </location>
    <ligand>
        <name>ATP</name>
        <dbReference type="ChEBI" id="CHEBI:30616"/>
    </ligand>
</feature>
<feature type="binding site" evidence="16">
    <location>
        <position position="942"/>
    </location>
    <ligand>
        <name>ATP</name>
        <dbReference type="ChEBI" id="CHEBI:30616"/>
    </ligand>
</feature>
<sequence>MSFLKRSNHPRELDSDEEDDTIDPELRLRTVRTAASAIAESIRSEQKAERRKTRRKRRGLFGRSTEKRPEPTVTSSGETPSTEVPGVRRNVYVNHQLAHSEMDQNGEPIARYERNKVRTTKYTVITFIPKNLYEQFRRVANLFFLTLVVLQLISIFDAASGGIAVLPLAFILTVTAIKDAVEDYRRAQLDEQVNTSAVTRLGGGFRNYNQPKDPRSLWEKFIGVPHPSKVTKGVRKLREREAGQAGADMRVMLRRTDTSNSVFTDSQNYSDTSFDIPNRGAGGRRLDDIQSIDSHSYPPADSTRSLSDASTKVGRQVDQFGTMSTYSVNTQLQPKGSTGVVDWKRHANGTAVWERTLWKKLEVGDIVLLHDNEQVPADIVVLATSDPDGMCYLETKNLDGETNLKPRKAVKATMGISSEEDLERSSFYLDSEPPHQNLYLYHGVLRYKDPVSGERRTEPVSINELLLRGCMLRNTNWVVGLVVFTGPDTKIMLNGGETPSKRSKIEKETNFNVLVNFGVLTLMCTIAAIFNGLQDAKTGTSAQFFEAGSDTSTSHVVNALITFVSCLIAFQNIVPISLYISIEIVKTIQAYFISQDVDMYYEAFDTPCVPKTWNISDDLGQIEYIFSDKTGTLTQNVMEFQKCSIHGTAYGEGITEAQRGAAARDGNKDLLNPEEQNEKLASLKQQMVNLMEKSFKNRYLREEKLTLISPQLAEDMSNKQSAQRGHIIAFFRALAVCHTVLSDKPDPENEPYLLEYKAESPDEAALVAAARDAGFPFVNKGKDGVDIEVMGQKERYTVLKVLEFNSTRKRMSVVVRNPEGRLVLYTKGADSVIYARLAKDHDPELKEKTSKDMEAFANGGLRTLCIAYRDLSEEEYLSWSRTYDAATSATENRDEEIDKANELIEHSLQILGATALEDKLQEGVPEAIETLHQAGIKLWILTGDKLQTAIEIGYSCNLLKNEMDIMILSADSPEQARSQIEAGLNKIASVLGPPSWEPSKRGFAPNAKASFATVIDGDTLRYALAPDLKPLFLNLGTQCETVVCCRVSPAQKALTVKLVKEGRDAMTLSIGDGANDVAMIQEANIGCGLFGLEGSQAAMSADYAFGQFRFLTKLLLVHGRWSYQRVADMHANFFYKNVIWTFAMFWFLPFNNFDATYLYQYTFILLYNLVFTSLPVIVMGAFDQDLNARAALAYPQLYIRGIRGLEYTRTKFWLYMFDGLYQSGVCFFIPFMVWTFSLTSSWNGKGVESLADFGTTVSVAAIFAANSYVGLNTNYWTVITWIVVFGSSIVMLLWILVYSFFFSSDFIDEVIILFGTISFWATVIFAVVVALAPRFFIKFVSSAYFPLDKQIVREMWVKGDLKDQLGIGHRNGKKNREGSSSSSSSHLEAAPMFHQPHNRSGSEVSVNQIGYEPANTSPQAYPPRSTYLDTPPLESERSFSPGYPYPSQQTQHDTSNNHLAPSSYRTPGSPSAQGPSRASYYSASDIPPPSPLPSPKYKYSDGTVTSTPPSRRTSIATTRSGAGYAASHYEAPAPMPGYSYSNPYGGQSQPQTPNYPHSQQQAQAQGQGRYWGSGPSSSRSPPREPSPGEYEMRVRSPPIYGQSQSSHSHSQSHNHGEEDAYAYNSYGHGDRAPTNASFATANEEWDDEIGQQQHAMSQNQTQALPHPHSSSTSPVQSPTQTVYTNYSHPRTPGGGSTPHSPHQQYLAPNYQNVQQQQGGMERRSPSPNDGGSRLSHYSAESEYDDRRASAVSWQGGKAM</sequence>
<feature type="binding site" evidence="16">
    <location>
        <position position="1052"/>
    </location>
    <ligand>
        <name>ATP</name>
        <dbReference type="ChEBI" id="CHEBI:30616"/>
    </ligand>
</feature>
<feature type="binding site" evidence="16">
    <location>
        <position position="628"/>
    </location>
    <ligand>
        <name>ATP</name>
        <dbReference type="ChEBI" id="CHEBI:30616"/>
    </ligand>
</feature>
<keyword evidence="12 18" id="KW-0472">Membrane</keyword>
<dbReference type="InterPro" id="IPR032630">
    <property type="entry name" value="P_typ_ATPase_c"/>
</dbReference>
<dbReference type="InterPro" id="IPR006539">
    <property type="entry name" value="P-type_ATPase_IV"/>
</dbReference>
<evidence type="ECO:0000256" key="19">
    <source>
        <dbReference type="SAM" id="MobiDB-lite"/>
    </source>
</evidence>
<evidence type="ECO:0000256" key="3">
    <source>
        <dbReference type="ARBA" id="ARBA00022448"/>
    </source>
</evidence>
<feature type="transmembrane region" description="Helical" evidence="18">
    <location>
        <begin position="1161"/>
        <end position="1182"/>
    </location>
</feature>
<feature type="transmembrane region" description="Helical" evidence="18">
    <location>
        <begin position="1253"/>
        <end position="1271"/>
    </location>
</feature>
<keyword evidence="5 18" id="KW-0812">Transmembrane</keyword>
<dbReference type="NCBIfam" id="TIGR01494">
    <property type="entry name" value="ATPase_P-type"/>
    <property type="match status" value="1"/>
</dbReference>
<feature type="region of interest" description="Disordered" evidence="19">
    <location>
        <begin position="1"/>
        <end position="87"/>
    </location>
</feature>
<dbReference type="GO" id="GO:0045332">
    <property type="term" value="P:phospholipid translocation"/>
    <property type="evidence" value="ECO:0007669"/>
    <property type="project" value="TreeGrafter"/>
</dbReference>
<feature type="transmembrane region" description="Helical" evidence="18">
    <location>
        <begin position="1278"/>
        <end position="1298"/>
    </location>
</feature>
<dbReference type="SUPFAM" id="SSF81665">
    <property type="entry name" value="Calcium ATPase, transmembrane domain M"/>
    <property type="match status" value="1"/>
</dbReference>
<feature type="compositionally biased region" description="Low complexity" evidence="19">
    <location>
        <begin position="1503"/>
        <end position="1520"/>
    </location>
</feature>
<evidence type="ECO:0000256" key="7">
    <source>
        <dbReference type="ARBA" id="ARBA00022741"/>
    </source>
</evidence>
<comment type="cofactor">
    <cofactor evidence="17">
        <name>Mg(2+)</name>
        <dbReference type="ChEBI" id="CHEBI:18420"/>
    </cofactor>
</comment>
<dbReference type="InterPro" id="IPR001757">
    <property type="entry name" value="P_typ_ATPase"/>
</dbReference>
<feature type="compositionally biased region" description="Polar residues" evidence="19">
    <location>
        <begin position="72"/>
        <end position="82"/>
    </location>
</feature>
<evidence type="ECO:0000256" key="13">
    <source>
        <dbReference type="ARBA" id="ARBA00034036"/>
    </source>
</evidence>
<dbReference type="GO" id="GO:0005886">
    <property type="term" value="C:plasma membrane"/>
    <property type="evidence" value="ECO:0007669"/>
    <property type="project" value="TreeGrafter"/>
</dbReference>
<feature type="transmembrane region" description="Helical" evidence="18">
    <location>
        <begin position="162"/>
        <end position="181"/>
    </location>
</feature>
<keyword evidence="11 18" id="KW-1133">Transmembrane helix</keyword>
<dbReference type="PANTHER" id="PTHR24092:SF180">
    <property type="entry name" value="PHOSPHOLIPID-TRANSPORTING ATPASE DNF1-RELATED"/>
    <property type="match status" value="1"/>
</dbReference>
<feature type="binding site" evidence="16">
    <location>
        <position position="862"/>
    </location>
    <ligand>
        <name>ATP</name>
        <dbReference type="ChEBI" id="CHEBI:30616"/>
    </ligand>
</feature>
<dbReference type="SUPFAM" id="SSF81660">
    <property type="entry name" value="Metal cation-transporting ATPase, ATP-binding domain N"/>
    <property type="match status" value="1"/>
</dbReference>
<dbReference type="Proteomes" id="UP000297245">
    <property type="component" value="Unassembled WGS sequence"/>
</dbReference>
<evidence type="ECO:0000256" key="5">
    <source>
        <dbReference type="ARBA" id="ARBA00022692"/>
    </source>
</evidence>
<evidence type="ECO:0000256" key="1">
    <source>
        <dbReference type="ARBA" id="ARBA00004127"/>
    </source>
</evidence>
<keyword evidence="8 16" id="KW-0067">ATP-binding</keyword>
<feature type="binding site" evidence="16">
    <location>
        <position position="1075"/>
    </location>
    <ligand>
        <name>ATP</name>
        <dbReference type="ChEBI" id="CHEBI:30616"/>
    </ligand>
</feature>
<dbReference type="InterPro" id="IPR032631">
    <property type="entry name" value="P-type_ATPase_N"/>
</dbReference>
<dbReference type="FunFam" id="3.40.50.1000:FF:000014">
    <property type="entry name" value="Phospholipid-transporting ATPase"/>
    <property type="match status" value="1"/>
</dbReference>
<dbReference type="OrthoDB" id="377733at2759"/>
<dbReference type="Pfam" id="PF13246">
    <property type="entry name" value="Cation_ATPase"/>
    <property type="match status" value="1"/>
</dbReference>
<keyword evidence="23" id="KW-1185">Reference proteome</keyword>
<feature type="compositionally biased region" description="Polar residues" evidence="19">
    <location>
        <begin position="1539"/>
        <end position="1558"/>
    </location>
</feature>
<keyword evidence="6 17" id="KW-0479">Metal-binding</keyword>
<dbReference type="GO" id="GO:0005524">
    <property type="term" value="F:ATP binding"/>
    <property type="evidence" value="ECO:0007669"/>
    <property type="project" value="UniProtKB-UniRule"/>
</dbReference>
<feature type="compositionally biased region" description="Polar residues" evidence="19">
    <location>
        <begin position="262"/>
        <end position="275"/>
    </location>
</feature>
<feature type="domain" description="P-type ATPase C-terminal" evidence="21">
    <location>
        <begin position="1098"/>
        <end position="1346"/>
    </location>
</feature>
<feature type="binding site" evidence="17">
    <location>
        <position position="1076"/>
    </location>
    <ligand>
        <name>Mg(2+)</name>
        <dbReference type="ChEBI" id="CHEBI:18420"/>
    </ligand>
</feature>
<dbReference type="NCBIfam" id="TIGR01652">
    <property type="entry name" value="ATPase-Plipid"/>
    <property type="match status" value="1"/>
</dbReference>
<feature type="binding site" evidence="17">
    <location>
        <position position="628"/>
    </location>
    <ligand>
        <name>Mg(2+)</name>
        <dbReference type="ChEBI" id="CHEBI:18420"/>
    </ligand>
</feature>
<dbReference type="GO" id="GO:0140326">
    <property type="term" value="F:ATPase-coupled intramembrane lipid transporter activity"/>
    <property type="evidence" value="ECO:0007669"/>
    <property type="project" value="UniProtKB-EC"/>
</dbReference>
<keyword evidence="9 17" id="KW-0460">Magnesium</keyword>
<dbReference type="InterPro" id="IPR023299">
    <property type="entry name" value="ATPase_P-typ_cyto_dom_N"/>
</dbReference>
<name>A0A4S8MCI5_DENBC</name>
<feature type="binding site" evidence="16">
    <location>
        <position position="1076"/>
    </location>
    <ligand>
        <name>ATP</name>
        <dbReference type="ChEBI" id="CHEBI:30616"/>
    </ligand>
</feature>
<dbReference type="InterPro" id="IPR036412">
    <property type="entry name" value="HAD-like_sf"/>
</dbReference>
<dbReference type="SFLD" id="SFLDG00002">
    <property type="entry name" value="C1.7:_P-type_atpase_like"/>
    <property type="match status" value="1"/>
</dbReference>
<dbReference type="PRINTS" id="PR00119">
    <property type="entry name" value="CATATPASE"/>
</dbReference>
<feature type="binding site" evidence="16">
    <location>
        <position position="1046"/>
    </location>
    <ligand>
        <name>ATP</name>
        <dbReference type="ChEBI" id="CHEBI:30616"/>
    </ligand>
</feature>
<dbReference type="SUPFAM" id="SSF81653">
    <property type="entry name" value="Calcium ATPase, transduction domain A"/>
    <property type="match status" value="1"/>
</dbReference>
<feature type="compositionally biased region" description="Low complexity" evidence="19">
    <location>
        <begin position="1602"/>
        <end position="1613"/>
    </location>
</feature>
<dbReference type="SFLD" id="SFLDS00003">
    <property type="entry name" value="Haloacid_Dehalogenase"/>
    <property type="match status" value="1"/>
</dbReference>
<dbReference type="GO" id="GO:0012505">
    <property type="term" value="C:endomembrane system"/>
    <property type="evidence" value="ECO:0007669"/>
    <property type="project" value="UniProtKB-SubCell"/>
</dbReference>
<dbReference type="InterPro" id="IPR023298">
    <property type="entry name" value="ATPase_P-typ_TM_dom_sf"/>
</dbReference>
<feature type="binding site" evidence="16">
    <location>
        <position position="943"/>
    </location>
    <ligand>
        <name>ATP</name>
        <dbReference type="ChEBI" id="CHEBI:30616"/>
    </ligand>
</feature>
<feature type="compositionally biased region" description="Polar residues" evidence="19">
    <location>
        <begin position="1446"/>
        <end position="1482"/>
    </location>
</feature>
<dbReference type="Gene3D" id="2.70.150.10">
    <property type="entry name" value="Calcium-transporting ATPase, cytoplasmic transduction domain A"/>
    <property type="match status" value="1"/>
</dbReference>
<dbReference type="InterPro" id="IPR018303">
    <property type="entry name" value="ATPase_P-typ_P_site"/>
</dbReference>
<evidence type="ECO:0000313" key="23">
    <source>
        <dbReference type="Proteomes" id="UP000297245"/>
    </source>
</evidence>
<dbReference type="GO" id="GO:0000287">
    <property type="term" value="F:magnesium ion binding"/>
    <property type="evidence" value="ECO:0007669"/>
    <property type="project" value="UniProtKB-UniRule"/>
</dbReference>
<feature type="compositionally biased region" description="Polar residues" evidence="19">
    <location>
        <begin position="1709"/>
        <end position="1718"/>
    </location>
</feature>
<evidence type="ECO:0000256" key="10">
    <source>
        <dbReference type="ARBA" id="ARBA00022967"/>
    </source>
</evidence>
<accession>A0A4S8MCI5</accession>
<feature type="binding site" evidence="16">
    <location>
        <position position="944"/>
    </location>
    <ligand>
        <name>ATP</name>
        <dbReference type="ChEBI" id="CHEBI:30616"/>
    </ligand>
</feature>
<evidence type="ECO:0000259" key="21">
    <source>
        <dbReference type="Pfam" id="PF16212"/>
    </source>
</evidence>
<evidence type="ECO:0000256" key="8">
    <source>
        <dbReference type="ARBA" id="ARBA00022840"/>
    </source>
</evidence>
<dbReference type="SUPFAM" id="SSF56784">
    <property type="entry name" value="HAD-like"/>
    <property type="match status" value="1"/>
</dbReference>
<keyword evidence="10 18" id="KW-1278">Translocase</keyword>
<evidence type="ECO:0000256" key="2">
    <source>
        <dbReference type="ARBA" id="ARBA00008109"/>
    </source>
</evidence>
<feature type="transmembrane region" description="Helical" evidence="18">
    <location>
        <begin position="559"/>
        <end position="580"/>
    </location>
</feature>
<evidence type="ECO:0000256" key="15">
    <source>
        <dbReference type="PIRSR" id="PIRSR606539-1"/>
    </source>
</evidence>
<dbReference type="SFLD" id="SFLDF00027">
    <property type="entry name" value="p-type_atpase"/>
    <property type="match status" value="1"/>
</dbReference>
<feature type="region of interest" description="Disordered" evidence="19">
    <location>
        <begin position="1367"/>
        <end position="1759"/>
    </location>
</feature>
<dbReference type="Pfam" id="PF16212">
    <property type="entry name" value="PhoLip_ATPase_C"/>
    <property type="match status" value="1"/>
</dbReference>
<feature type="region of interest" description="Disordered" evidence="19">
    <location>
        <begin position="262"/>
        <end position="311"/>
    </location>
</feature>
<dbReference type="FunFam" id="3.40.1110.10:FF:000087">
    <property type="entry name" value="Phospholipid-transporting ATPase"/>
    <property type="match status" value="1"/>
</dbReference>
<feature type="binding site" evidence="16">
    <location>
        <position position="629"/>
    </location>
    <ligand>
        <name>ATP</name>
        <dbReference type="ChEBI" id="CHEBI:30616"/>
    </ligand>
</feature>
<dbReference type="FunFam" id="3.40.50.1000:FF:000001">
    <property type="entry name" value="Phospholipid-transporting ATPase IC"/>
    <property type="match status" value="1"/>
</dbReference>
<evidence type="ECO:0000313" key="22">
    <source>
        <dbReference type="EMBL" id="THV00258.1"/>
    </source>
</evidence>
<organism evidence="22 23">
    <name type="scientific">Dendrothele bispora (strain CBS 962.96)</name>
    <dbReference type="NCBI Taxonomy" id="1314807"/>
    <lineage>
        <taxon>Eukaryota</taxon>
        <taxon>Fungi</taxon>
        <taxon>Dikarya</taxon>
        <taxon>Basidiomycota</taxon>
        <taxon>Agaricomycotina</taxon>
        <taxon>Agaricomycetes</taxon>
        <taxon>Agaricomycetidae</taxon>
        <taxon>Agaricales</taxon>
        <taxon>Agaricales incertae sedis</taxon>
        <taxon>Dendrothele</taxon>
    </lineage>
</organism>
<evidence type="ECO:0000259" key="20">
    <source>
        <dbReference type="Pfam" id="PF16209"/>
    </source>
</evidence>
<dbReference type="PROSITE" id="PS00154">
    <property type="entry name" value="ATPASE_E1_E2"/>
    <property type="match status" value="1"/>
</dbReference>
<evidence type="ECO:0000256" key="12">
    <source>
        <dbReference type="ARBA" id="ARBA00023136"/>
    </source>
</evidence>
<feature type="active site" description="4-aspartylphosphate intermediate" evidence="15">
    <location>
        <position position="628"/>
    </location>
</feature>
<feature type="domain" description="P-type ATPase N-terminal" evidence="20">
    <location>
        <begin position="101"/>
        <end position="157"/>
    </location>
</feature>
<protein>
    <recommendedName>
        <fullName evidence="18">Phospholipid-transporting ATPase</fullName>
        <ecNumber evidence="18">7.6.2.1</ecNumber>
    </recommendedName>
</protein>
<feature type="transmembrane region" description="Helical" evidence="18">
    <location>
        <begin position="139"/>
        <end position="156"/>
    </location>
</feature>
<comment type="catalytic activity">
    <reaction evidence="13 18">
        <text>ATP + H2O + phospholipidSide 1 = ADP + phosphate + phospholipidSide 2.</text>
        <dbReference type="EC" id="7.6.2.1"/>
    </reaction>
</comment>
<dbReference type="EMBL" id="ML179106">
    <property type="protein sequence ID" value="THV00258.1"/>
    <property type="molecule type" value="Genomic_DNA"/>
</dbReference>
<feature type="compositionally biased region" description="Polar residues" evidence="19">
    <location>
        <begin position="1398"/>
        <end position="1419"/>
    </location>
</feature>
<feature type="compositionally biased region" description="Basic residues" evidence="19">
    <location>
        <begin position="49"/>
        <end position="60"/>
    </location>
</feature>
<dbReference type="PANTHER" id="PTHR24092">
    <property type="entry name" value="PROBABLE PHOSPHOLIPID-TRANSPORTING ATPASE"/>
    <property type="match status" value="1"/>
</dbReference>
<feature type="compositionally biased region" description="Low complexity" evidence="19">
    <location>
        <begin position="1559"/>
        <end position="1580"/>
    </location>
</feature>
<feature type="compositionally biased region" description="Low complexity" evidence="19">
    <location>
        <begin position="1665"/>
        <end position="1682"/>
    </location>
</feature>
<dbReference type="GO" id="GO:0016887">
    <property type="term" value="F:ATP hydrolysis activity"/>
    <property type="evidence" value="ECO:0007669"/>
    <property type="project" value="InterPro"/>
</dbReference>
<feature type="transmembrane region" description="Helical" evidence="18">
    <location>
        <begin position="1212"/>
        <end position="1233"/>
    </location>
</feature>
<feature type="binding site" evidence="16">
    <location>
        <position position="630"/>
    </location>
    <ligand>
        <name>ATP</name>
        <dbReference type="ChEBI" id="CHEBI:30616"/>
    </ligand>
</feature>
<feature type="transmembrane region" description="Helical" evidence="18">
    <location>
        <begin position="1310"/>
        <end position="1332"/>
    </location>
</feature>
<feature type="binding site" evidence="16">
    <location>
        <position position="763"/>
    </location>
    <ligand>
        <name>ATP</name>
        <dbReference type="ChEBI" id="CHEBI:30616"/>
    </ligand>
</feature>
<feature type="compositionally biased region" description="Polar residues" evidence="19">
    <location>
        <begin position="1650"/>
        <end position="1663"/>
    </location>
</feature>
<evidence type="ECO:0000256" key="18">
    <source>
        <dbReference type="RuleBase" id="RU362033"/>
    </source>
</evidence>
<evidence type="ECO:0000256" key="9">
    <source>
        <dbReference type="ARBA" id="ARBA00022842"/>
    </source>
</evidence>
<dbReference type="Gene3D" id="3.40.50.1000">
    <property type="entry name" value="HAD superfamily/HAD-like"/>
    <property type="match status" value="1"/>
</dbReference>
<feature type="binding site" evidence="17">
    <location>
        <position position="1072"/>
    </location>
    <ligand>
        <name>Mg(2+)</name>
        <dbReference type="ChEBI" id="CHEBI:18420"/>
    </ligand>
</feature>
<gene>
    <name evidence="22" type="ORF">K435DRAFT_964096</name>
</gene>
<evidence type="ECO:0000256" key="17">
    <source>
        <dbReference type="PIRSR" id="PIRSR606539-3"/>
    </source>
</evidence>
<keyword evidence="7 16" id="KW-0547">Nucleotide-binding</keyword>
<feature type="transmembrane region" description="Helical" evidence="18">
    <location>
        <begin position="511"/>
        <end position="530"/>
    </location>
</feature>
<feature type="binding site" evidence="17">
    <location>
        <position position="630"/>
    </location>
    <ligand>
        <name>Mg(2+)</name>
        <dbReference type="ChEBI" id="CHEBI:18420"/>
    </ligand>
</feature>
<evidence type="ECO:0000256" key="4">
    <source>
        <dbReference type="ARBA" id="ARBA00022553"/>
    </source>
</evidence>
<feature type="transmembrane region" description="Helical" evidence="18">
    <location>
        <begin position="1133"/>
        <end position="1149"/>
    </location>
</feature>
<dbReference type="InterPro" id="IPR008250">
    <property type="entry name" value="ATPase_P-typ_transduc_dom_A_sf"/>
</dbReference>
<dbReference type="InterPro" id="IPR023214">
    <property type="entry name" value="HAD_sf"/>
</dbReference>
<comment type="subcellular location">
    <subcellularLocation>
        <location evidence="1">Endomembrane system</location>
        <topology evidence="1">Multi-pass membrane protein</topology>
    </subcellularLocation>
    <subcellularLocation>
        <location evidence="18">Membrane</location>
        <topology evidence="18">Multi-pass membrane protein</topology>
    </subcellularLocation>
</comment>
<reference evidence="22 23" key="1">
    <citation type="journal article" date="2019" name="Nat. Ecol. Evol.">
        <title>Megaphylogeny resolves global patterns of mushroom evolution.</title>
        <authorList>
            <person name="Varga T."/>
            <person name="Krizsan K."/>
            <person name="Foldi C."/>
            <person name="Dima B."/>
            <person name="Sanchez-Garcia M."/>
            <person name="Sanchez-Ramirez S."/>
            <person name="Szollosi G.J."/>
            <person name="Szarkandi J.G."/>
            <person name="Papp V."/>
            <person name="Albert L."/>
            <person name="Andreopoulos W."/>
            <person name="Angelini C."/>
            <person name="Antonin V."/>
            <person name="Barry K.W."/>
            <person name="Bougher N.L."/>
            <person name="Buchanan P."/>
            <person name="Buyck B."/>
            <person name="Bense V."/>
            <person name="Catcheside P."/>
            <person name="Chovatia M."/>
            <person name="Cooper J."/>
            <person name="Damon W."/>
            <person name="Desjardin D."/>
            <person name="Finy P."/>
            <person name="Geml J."/>
            <person name="Haridas S."/>
            <person name="Hughes K."/>
            <person name="Justo A."/>
            <person name="Karasinski D."/>
            <person name="Kautmanova I."/>
            <person name="Kiss B."/>
            <person name="Kocsube S."/>
            <person name="Kotiranta H."/>
            <person name="LaButti K.M."/>
            <person name="Lechner B.E."/>
            <person name="Liimatainen K."/>
            <person name="Lipzen A."/>
            <person name="Lukacs Z."/>
            <person name="Mihaltcheva S."/>
            <person name="Morgado L.N."/>
            <person name="Niskanen T."/>
            <person name="Noordeloos M.E."/>
            <person name="Ohm R.A."/>
            <person name="Ortiz-Santana B."/>
            <person name="Ovrebo C."/>
            <person name="Racz N."/>
            <person name="Riley R."/>
            <person name="Savchenko A."/>
            <person name="Shiryaev A."/>
            <person name="Soop K."/>
            <person name="Spirin V."/>
            <person name="Szebenyi C."/>
            <person name="Tomsovsky M."/>
            <person name="Tulloss R.E."/>
            <person name="Uehling J."/>
            <person name="Grigoriev I.V."/>
            <person name="Vagvolgyi C."/>
            <person name="Papp T."/>
            <person name="Martin F.M."/>
            <person name="Miettinen O."/>
            <person name="Hibbett D.S."/>
            <person name="Nagy L.G."/>
        </authorList>
    </citation>
    <scope>NUCLEOTIDE SEQUENCE [LARGE SCALE GENOMIC DNA]</scope>
    <source>
        <strain evidence="22 23">CBS 962.96</strain>
    </source>
</reference>
<comment type="catalytic activity">
    <reaction evidence="14">
        <text>a 1,2-diacyl-sn-glycero-3-phosphoethanolamine(out) + ATP + H2O = a 1,2-diacyl-sn-glycero-3-phosphoethanolamine(in) + ADP + phosphate + H(+)</text>
        <dbReference type="Rhea" id="RHEA:66132"/>
        <dbReference type="ChEBI" id="CHEBI:15377"/>
        <dbReference type="ChEBI" id="CHEBI:15378"/>
        <dbReference type="ChEBI" id="CHEBI:30616"/>
        <dbReference type="ChEBI" id="CHEBI:43474"/>
        <dbReference type="ChEBI" id="CHEBI:64612"/>
        <dbReference type="ChEBI" id="CHEBI:456216"/>
    </reaction>
    <physiologicalReaction direction="left-to-right" evidence="14">
        <dbReference type="Rhea" id="RHEA:66133"/>
    </physiologicalReaction>
</comment>
<evidence type="ECO:0000256" key="6">
    <source>
        <dbReference type="ARBA" id="ARBA00022723"/>
    </source>
</evidence>
<evidence type="ECO:0000256" key="16">
    <source>
        <dbReference type="PIRSR" id="PIRSR606539-2"/>
    </source>
</evidence>
<evidence type="ECO:0000256" key="11">
    <source>
        <dbReference type="ARBA" id="ARBA00022989"/>
    </source>
</evidence>
<dbReference type="Pfam" id="PF16209">
    <property type="entry name" value="PhoLip_ATPase_N"/>
    <property type="match status" value="1"/>
</dbReference>